<evidence type="ECO:0000256" key="1">
    <source>
        <dbReference type="SAM" id="Phobius"/>
    </source>
</evidence>
<dbReference type="EMBL" id="VDEM01000069">
    <property type="protein sequence ID" value="KAF0822092.1"/>
    <property type="molecule type" value="Genomic_DNA"/>
</dbReference>
<protein>
    <submittedName>
        <fullName evidence="2">Uncharacterized protein</fullName>
    </submittedName>
</protein>
<reference evidence="2 3" key="1">
    <citation type="journal article" date="2020" name="G3 (Bethesda)">
        <title>Whole Genome Sequencing and Comparative Genomics of Two Nematicidal Bacillus Strains Reveals a Wide Range of Possible Virulence Factors.</title>
        <authorList>
            <person name="Susic N."/>
            <person name="Janezic S."/>
            <person name="Rupnik M."/>
            <person name="Geric Stare B."/>
        </authorList>
    </citation>
    <scope>NUCLEOTIDE SEQUENCE [LARGE SCALE GENOMIC DNA]</scope>
    <source>
        <strain evidence="2 3">I-1582</strain>
    </source>
</reference>
<dbReference type="Proteomes" id="UP000465778">
    <property type="component" value="Unassembled WGS sequence"/>
</dbReference>
<keyword evidence="1" id="KW-0472">Membrane</keyword>
<feature type="transmembrane region" description="Helical" evidence="1">
    <location>
        <begin position="12"/>
        <end position="35"/>
    </location>
</feature>
<keyword evidence="1" id="KW-1133">Transmembrane helix</keyword>
<organism evidence="2 3">
    <name type="scientific">Cytobacillus firmus</name>
    <name type="common">Bacillus firmus</name>
    <dbReference type="NCBI Taxonomy" id="1399"/>
    <lineage>
        <taxon>Bacteria</taxon>
        <taxon>Bacillati</taxon>
        <taxon>Bacillota</taxon>
        <taxon>Bacilli</taxon>
        <taxon>Bacillales</taxon>
        <taxon>Bacillaceae</taxon>
        <taxon>Cytobacillus</taxon>
    </lineage>
</organism>
<evidence type="ECO:0000313" key="2">
    <source>
        <dbReference type="EMBL" id="KAF0822092.1"/>
    </source>
</evidence>
<name>A0A380XEP8_CYTFI</name>
<dbReference type="AlphaFoldDB" id="A0A380XEP8"/>
<sequence>MFPNYKGKLQAIMWMGVGSALLSSIFSAFLISIAIKTNRKLNQLSKR</sequence>
<proteinExistence type="predicted"/>
<comment type="caution">
    <text evidence="2">The sequence shown here is derived from an EMBL/GenBank/DDBJ whole genome shotgun (WGS) entry which is preliminary data.</text>
</comment>
<accession>A0A380XEP8</accession>
<gene>
    <name evidence="2" type="ORF">KIS1582_4113</name>
</gene>
<evidence type="ECO:0000313" key="3">
    <source>
        <dbReference type="Proteomes" id="UP000465778"/>
    </source>
</evidence>
<keyword evidence="1" id="KW-0812">Transmembrane</keyword>